<protein>
    <recommendedName>
        <fullName evidence="1">Aminotransferase class I/classII large domain-containing protein</fullName>
    </recommendedName>
</protein>
<keyword evidence="3" id="KW-1185">Reference proteome</keyword>
<accession>A0ABR7LKU0</accession>
<dbReference type="Gene3D" id="3.40.640.10">
    <property type="entry name" value="Type I PLP-dependent aspartate aminotransferase-like (Major domain)"/>
    <property type="match status" value="1"/>
</dbReference>
<evidence type="ECO:0000313" key="2">
    <source>
        <dbReference type="EMBL" id="MBC6465209.1"/>
    </source>
</evidence>
<reference evidence="2 3" key="1">
    <citation type="submission" date="2020-06" db="EMBL/GenBank/DDBJ databases">
        <title>Actinomadura xiongansis sp. nov., isolated from soil of Baiyangdian.</title>
        <authorList>
            <person name="Zhang X."/>
        </authorList>
    </citation>
    <scope>NUCLEOTIDE SEQUENCE [LARGE SCALE GENOMIC DNA]</scope>
    <source>
        <strain evidence="2 3">HBUM206468</strain>
    </source>
</reference>
<gene>
    <name evidence="2" type="ORF">HKK74_06860</name>
</gene>
<evidence type="ECO:0000313" key="3">
    <source>
        <dbReference type="Proteomes" id="UP000805614"/>
    </source>
</evidence>
<dbReference type="InterPro" id="IPR015421">
    <property type="entry name" value="PyrdxlP-dep_Trfase_major"/>
</dbReference>
<proteinExistence type="predicted"/>
<organism evidence="2 3">
    <name type="scientific">Actinomadura alba</name>
    <dbReference type="NCBI Taxonomy" id="406431"/>
    <lineage>
        <taxon>Bacteria</taxon>
        <taxon>Bacillati</taxon>
        <taxon>Actinomycetota</taxon>
        <taxon>Actinomycetes</taxon>
        <taxon>Streptosporangiales</taxon>
        <taxon>Thermomonosporaceae</taxon>
        <taxon>Actinomadura</taxon>
    </lineage>
</organism>
<feature type="domain" description="Aminotransferase class I/classII large" evidence="1">
    <location>
        <begin position="97"/>
        <end position="260"/>
    </location>
</feature>
<dbReference type="Proteomes" id="UP000805614">
    <property type="component" value="Unassembled WGS sequence"/>
</dbReference>
<sequence>MTDTDPSRTDGLPYPPGAILADTQAHLDKLAEAWRHIQRRRAAGLPLHNASGLERGLPLPADVDPWLLDDEWAGALCAEKVRELGLGHLGGTPDRHDVFVTNRLTAALYAAFQITVRPGTTVVGVSPSYSHPAVVRGVRDAGGVLVDTVGADAFERALDEHGDEHGDVPVVVLTRLAVTYEALPEKELNRAVELAHARGAIVIVDDAGGARVGPAVLGQPRTLELGADLGATGMDKYGLAGPRVGLLGGRTDLVAKARARAFELGTECRPMLYPAVVRSLEGYRPELVRELVASTREVGEALRERLGDWVEHTPFITRLPGEGVRDELARRAGAQSLELAAIEATAALSMILLRDHGLLTVHFAGMPPGTAALLIKFLPARVISAIGGPEAFAAAVDGALDEAAAVVTDPAATRRLLHGAQA</sequence>
<name>A0ABR7LKU0_9ACTN</name>
<dbReference type="InterPro" id="IPR015424">
    <property type="entry name" value="PyrdxlP-dep_Trfase"/>
</dbReference>
<dbReference type="SUPFAM" id="SSF53383">
    <property type="entry name" value="PLP-dependent transferases"/>
    <property type="match status" value="1"/>
</dbReference>
<dbReference type="Pfam" id="PF00155">
    <property type="entry name" value="Aminotran_1_2"/>
    <property type="match status" value="1"/>
</dbReference>
<comment type="caution">
    <text evidence="2">The sequence shown here is derived from an EMBL/GenBank/DDBJ whole genome shotgun (WGS) entry which is preliminary data.</text>
</comment>
<dbReference type="EMBL" id="JABVEC010000003">
    <property type="protein sequence ID" value="MBC6465209.1"/>
    <property type="molecule type" value="Genomic_DNA"/>
</dbReference>
<dbReference type="RefSeq" id="WP_187242205.1">
    <property type="nucleotide sequence ID" value="NZ_BAAAOK010000017.1"/>
</dbReference>
<dbReference type="Gene3D" id="3.90.1150.70">
    <property type="match status" value="1"/>
</dbReference>
<dbReference type="InterPro" id="IPR004839">
    <property type="entry name" value="Aminotransferase_I/II_large"/>
</dbReference>
<evidence type="ECO:0000259" key="1">
    <source>
        <dbReference type="Pfam" id="PF00155"/>
    </source>
</evidence>